<sequence>MNVLLGIPYLLAILFPFTLCKNCTYEYGSYDDASYRKYTRDERIFPNSQKYSDEETRISEKGECPEEYLRYSPDPTYCKTSTCDIIAEGVNEEDKKLILEIHNNFRSKLASGNELRYRQLPPAADMMELEWDDELAKIAQAHASLCVFKHDEYSQRRVDDFPVGQNLLMSSTDRKRLSSLSSWYKEEVCFYLPEYNKPFSLVDYFGHFTQMTWAKTWKVGCGYAAFRENGESHSLYTCNYGPAGNIKETTFYTEGEPCSQCPLNTKCSKEYSGLCKSQTEDGPQPKRPSSDDFIFFCDFSEQDPERCKEVKVTGSRNFSTKHIYSGDYKTVVLQAGESIIIDFGKVYNSEGFCPFVYTRFGSNRANDSAGSVVEFNIGRYRIPYRPPREPVFTFMAAHMIANLELQCKVILRVDEDAAPQYFDIKAWGISKGDCINAFKD</sequence>
<proteinExistence type="evidence at transcript level"/>
<organism evidence="3">
    <name type="scientific">Hemiscorpius lepturus</name>
    <name type="common">Scorpion</name>
    <dbReference type="NCBI Taxonomy" id="520031"/>
    <lineage>
        <taxon>Eukaryota</taxon>
        <taxon>Metazoa</taxon>
        <taxon>Ecdysozoa</taxon>
        <taxon>Arthropoda</taxon>
        <taxon>Chelicerata</taxon>
        <taxon>Arachnida</taxon>
        <taxon>Scorpiones</taxon>
        <taxon>Iurida</taxon>
        <taxon>Scorpionoidea</taxon>
        <taxon>Hemiscorpiidae</taxon>
    </lineage>
</organism>
<dbReference type="PRINTS" id="PR00838">
    <property type="entry name" value="V5ALLERGEN"/>
</dbReference>
<dbReference type="PRINTS" id="PR00837">
    <property type="entry name" value="V5TPXLIKE"/>
</dbReference>
<dbReference type="EMBL" id="KX924490">
    <property type="protein sequence ID" value="API81353.1"/>
    <property type="molecule type" value="mRNA"/>
</dbReference>
<feature type="signal peptide" evidence="1">
    <location>
        <begin position="1"/>
        <end position="20"/>
    </location>
</feature>
<dbReference type="CDD" id="cd05380">
    <property type="entry name" value="CAP_euk"/>
    <property type="match status" value="1"/>
</dbReference>
<keyword evidence="1" id="KW-0732">Signal</keyword>
<evidence type="ECO:0000313" key="3">
    <source>
        <dbReference type="EMBL" id="API81353.1"/>
    </source>
</evidence>
<protein>
    <submittedName>
        <fullName evidence="3">Venom toxin</fullName>
    </submittedName>
</protein>
<accession>A0A1L4BJ76</accession>
<name>A0A1L4BJ76_HEMLE</name>
<dbReference type="InterPro" id="IPR001283">
    <property type="entry name" value="CRISP-related"/>
</dbReference>
<dbReference type="SUPFAM" id="SSF55797">
    <property type="entry name" value="PR-1-like"/>
    <property type="match status" value="1"/>
</dbReference>
<dbReference type="GO" id="GO:0005576">
    <property type="term" value="C:extracellular region"/>
    <property type="evidence" value="ECO:0007669"/>
    <property type="project" value="InterPro"/>
</dbReference>
<dbReference type="Gene3D" id="3.40.33.10">
    <property type="entry name" value="CAP"/>
    <property type="match status" value="1"/>
</dbReference>
<reference evidence="3" key="1">
    <citation type="journal article" date="2016" name="Toxicon">
        <title>The first report on transcriptome analysis of the venom gland of Iranian scorpion, Hemiscorpius lepturus.</title>
        <authorList>
            <person name="Kazemi-Lomedasht F."/>
            <person name="Khalaj V."/>
            <person name="Bagheri K.P."/>
            <person name="Behdani M."/>
            <person name="Shahbazzadeh D."/>
        </authorList>
    </citation>
    <scope>NUCLEOTIDE SEQUENCE</scope>
    <source>
        <strain evidence="3">HLAllergen2</strain>
        <tissue evidence="3">Venom gland</tissue>
    </source>
</reference>
<dbReference type="InterPro" id="IPR018244">
    <property type="entry name" value="Allrgn_V5/Tpx1_CS"/>
</dbReference>
<feature type="chain" id="PRO_5012927809" evidence="1">
    <location>
        <begin position="21"/>
        <end position="440"/>
    </location>
</feature>
<dbReference type="Pfam" id="PF00188">
    <property type="entry name" value="CAP"/>
    <property type="match status" value="1"/>
</dbReference>
<evidence type="ECO:0000256" key="1">
    <source>
        <dbReference type="SAM" id="SignalP"/>
    </source>
</evidence>
<dbReference type="InterPro" id="IPR002413">
    <property type="entry name" value="V5_allergen-like"/>
</dbReference>
<feature type="domain" description="SCP" evidence="2">
    <location>
        <begin position="93"/>
        <end position="248"/>
    </location>
</feature>
<dbReference type="PROSITE" id="PS01010">
    <property type="entry name" value="CRISP_2"/>
    <property type="match status" value="1"/>
</dbReference>
<dbReference type="InterPro" id="IPR014044">
    <property type="entry name" value="CAP_dom"/>
</dbReference>
<dbReference type="SMART" id="SM00198">
    <property type="entry name" value="SCP"/>
    <property type="match status" value="1"/>
</dbReference>
<dbReference type="InterPro" id="IPR035940">
    <property type="entry name" value="CAP_sf"/>
</dbReference>
<evidence type="ECO:0000259" key="2">
    <source>
        <dbReference type="SMART" id="SM00198"/>
    </source>
</evidence>
<dbReference type="PANTHER" id="PTHR10334">
    <property type="entry name" value="CYSTEINE-RICH SECRETORY PROTEIN-RELATED"/>
    <property type="match status" value="1"/>
</dbReference>
<dbReference type="SMR" id="A0A1L4BJ76"/>
<dbReference type="AlphaFoldDB" id="A0A1L4BJ76"/>